<evidence type="ECO:0000259" key="1">
    <source>
        <dbReference type="Pfam" id="PF00501"/>
    </source>
</evidence>
<dbReference type="InterPro" id="IPR025110">
    <property type="entry name" value="AMP-bd_C"/>
</dbReference>
<dbReference type="GO" id="GO:0006631">
    <property type="term" value="P:fatty acid metabolic process"/>
    <property type="evidence" value="ECO:0007669"/>
    <property type="project" value="TreeGrafter"/>
</dbReference>
<comment type="caution">
    <text evidence="3">The sequence shown here is derived from an EMBL/GenBank/DDBJ whole genome shotgun (WGS) entry which is preliminary data.</text>
</comment>
<dbReference type="InterPro" id="IPR000873">
    <property type="entry name" value="AMP-dep_synth/lig_dom"/>
</dbReference>
<dbReference type="Proteomes" id="UP000035034">
    <property type="component" value="Unassembled WGS sequence"/>
</dbReference>
<dbReference type="EMBL" id="BAEH01000041">
    <property type="protein sequence ID" value="GAB17903.1"/>
    <property type="molecule type" value="Genomic_DNA"/>
</dbReference>
<gene>
    <name evidence="3" type="primary">menE</name>
    <name evidence="3" type="ORF">GOEFS_041_00570</name>
</gene>
<organism evidence="3 4">
    <name type="scientific">Gordonia effusa NBRC 100432</name>
    <dbReference type="NCBI Taxonomy" id="1077974"/>
    <lineage>
        <taxon>Bacteria</taxon>
        <taxon>Bacillati</taxon>
        <taxon>Actinomycetota</taxon>
        <taxon>Actinomycetes</taxon>
        <taxon>Mycobacteriales</taxon>
        <taxon>Gordoniaceae</taxon>
        <taxon>Gordonia</taxon>
    </lineage>
</organism>
<feature type="domain" description="AMP-dependent synthetase/ligase" evidence="1">
    <location>
        <begin position="46"/>
        <end position="218"/>
    </location>
</feature>
<protein>
    <submittedName>
        <fullName evidence="3">O-succinylbenzoate--CoA ligase</fullName>
    </submittedName>
</protein>
<evidence type="ECO:0000313" key="3">
    <source>
        <dbReference type="EMBL" id="GAB17903.1"/>
    </source>
</evidence>
<dbReference type="STRING" id="1077974.GOEFS_041_00570"/>
<evidence type="ECO:0000313" key="4">
    <source>
        <dbReference type="Proteomes" id="UP000035034"/>
    </source>
</evidence>
<dbReference type="GO" id="GO:0031956">
    <property type="term" value="F:medium-chain fatty acid-CoA ligase activity"/>
    <property type="evidence" value="ECO:0007669"/>
    <property type="project" value="TreeGrafter"/>
</dbReference>
<proteinExistence type="predicted"/>
<name>H0QYK2_9ACTN</name>
<evidence type="ECO:0000259" key="2">
    <source>
        <dbReference type="Pfam" id="PF13193"/>
    </source>
</evidence>
<dbReference type="OrthoDB" id="9803968at2"/>
<dbReference type="InterPro" id="IPR042099">
    <property type="entry name" value="ANL_N_sf"/>
</dbReference>
<accession>H0QYK2</accession>
<dbReference type="PROSITE" id="PS00455">
    <property type="entry name" value="AMP_BINDING"/>
    <property type="match status" value="1"/>
</dbReference>
<dbReference type="NCBIfam" id="NF005877">
    <property type="entry name" value="PRK07824.1"/>
    <property type="match status" value="1"/>
</dbReference>
<dbReference type="InterPro" id="IPR045851">
    <property type="entry name" value="AMP-bd_C_sf"/>
</dbReference>
<dbReference type="Pfam" id="PF00501">
    <property type="entry name" value="AMP-binding"/>
    <property type="match status" value="1"/>
</dbReference>
<dbReference type="Gene3D" id="3.30.300.30">
    <property type="match status" value="1"/>
</dbReference>
<dbReference type="SUPFAM" id="SSF56801">
    <property type="entry name" value="Acetyl-CoA synthetase-like"/>
    <property type="match status" value="1"/>
</dbReference>
<keyword evidence="3" id="KW-0436">Ligase</keyword>
<dbReference type="Gene3D" id="3.40.50.12780">
    <property type="entry name" value="N-terminal domain of ligase-like"/>
    <property type="match status" value="1"/>
</dbReference>
<sequence length="374" mass="38592">MPAGPAVLDVADELIALLDGTAAYLPLPPETGDPTALLLKEALGADQPIADDAALVIATSGTTGVPKGAVHTAATLRASARATARRLGGPGNWLLALPAHHIAGLQVLLRALAAGHLPGVLDVSAGFDVEEFIAAADTLRGPRRYTSLVPTQLLKVLESPSATKVLSEFDAVLIGGAATPPSLRLRAEQAGVRIVATYGMSETAGGCVYDGMPLDGVRVRITESGRVALGGPTVAHGYRNLPDHPSFAETGWFLTDDLGRVDDGVLSIIGRADEAISTGGLTVVPQVIEAVLLEDAAVAQCAVVGVHDERLGQRVVAVVVAAGDVEPTLDALAGRVSEQCDRFAAPRELFIVDALPMRGPGKVDRRALRAQLEG</sequence>
<dbReference type="AlphaFoldDB" id="H0QYK2"/>
<dbReference type="PANTHER" id="PTHR43201">
    <property type="entry name" value="ACYL-COA SYNTHETASE"/>
    <property type="match status" value="1"/>
</dbReference>
<dbReference type="eggNOG" id="COG0318">
    <property type="taxonomic scope" value="Bacteria"/>
</dbReference>
<feature type="domain" description="AMP-binding enzyme C-terminal" evidence="2">
    <location>
        <begin position="288"/>
        <end position="362"/>
    </location>
</feature>
<dbReference type="InterPro" id="IPR020845">
    <property type="entry name" value="AMP-binding_CS"/>
</dbReference>
<reference evidence="3 4" key="1">
    <citation type="submission" date="2011-12" db="EMBL/GenBank/DDBJ databases">
        <title>Whole genome shotgun sequence of Gordonia effusa NBRC 100432.</title>
        <authorList>
            <person name="Yoshida I."/>
            <person name="Takarada H."/>
            <person name="Hosoyama A."/>
            <person name="Tsuchikane K."/>
            <person name="Katsumata H."/>
            <person name="Yamazaki S."/>
            <person name="Fujita N."/>
        </authorList>
    </citation>
    <scope>NUCLEOTIDE SEQUENCE [LARGE SCALE GENOMIC DNA]</scope>
    <source>
        <strain evidence="3 4">NBRC 100432</strain>
    </source>
</reference>
<dbReference type="PANTHER" id="PTHR43201:SF32">
    <property type="entry name" value="2-SUCCINYLBENZOATE--COA LIGASE, CHLOROPLASTIC_PEROXISOMAL"/>
    <property type="match status" value="1"/>
</dbReference>
<dbReference type="RefSeq" id="WP_007317240.1">
    <property type="nucleotide sequence ID" value="NZ_BAEH01000041.1"/>
</dbReference>
<keyword evidence="4" id="KW-1185">Reference proteome</keyword>
<dbReference type="Pfam" id="PF13193">
    <property type="entry name" value="AMP-binding_C"/>
    <property type="match status" value="1"/>
</dbReference>